<organism evidence="1 2">
    <name type="scientific">Clavibacter sepedonicus</name>
    <name type="common">Clavibacter michiganensis subsp. sepedonicus</name>
    <dbReference type="NCBI Taxonomy" id="31964"/>
    <lineage>
        <taxon>Bacteria</taxon>
        <taxon>Bacillati</taxon>
        <taxon>Actinomycetota</taxon>
        <taxon>Actinomycetes</taxon>
        <taxon>Micrococcales</taxon>
        <taxon>Microbacteriaceae</taxon>
        <taxon>Clavibacter</taxon>
    </lineage>
</organism>
<dbReference type="EMBL" id="AM849036">
    <property type="protein sequence ID" value="CAQ03291.1"/>
    <property type="molecule type" value="Genomic_DNA"/>
</dbReference>
<dbReference type="RefSeq" id="WP_012300358.1">
    <property type="nucleotide sequence ID" value="NC_010408.1"/>
</dbReference>
<geneLocation type="plasmid" evidence="1 2">
    <name>pCSL1</name>
</geneLocation>
<keyword evidence="1" id="KW-0614">Plasmid</keyword>
<evidence type="ECO:0000313" key="1">
    <source>
        <dbReference type="EMBL" id="CAQ03291.1"/>
    </source>
</evidence>
<reference evidence="1 2" key="1">
    <citation type="journal article" date="2008" name="J. Bacteriol.">
        <title>Genome of the actinomycete plant pathogen Clavibacter michiganensis subsp. sepedonicus suggests recent niche adaptation.</title>
        <authorList>
            <person name="Bentley S.D."/>
            <person name="Corton C."/>
            <person name="Brown S.E."/>
            <person name="Barron A."/>
            <person name="Clark L."/>
            <person name="Doggett J."/>
            <person name="Harris B."/>
            <person name="Ormond D."/>
            <person name="Quail M.A."/>
            <person name="May G."/>
            <person name="Francis D."/>
            <person name="Knudson D."/>
            <person name="Parkhill J."/>
            <person name="Ishimaru C.A."/>
        </authorList>
    </citation>
    <scope>NUCLEOTIDE SEQUENCE [LARGE SCALE GENOMIC DNA]</scope>
    <source>
        <strain evidence="2">ATCC 33113 / DSM 20744 / JCM 9667 / LMG 2889 / ICMP 2535 / C-1</strain>
    </source>
</reference>
<dbReference type="AlphaFoldDB" id="B0RJA1"/>
<dbReference type="KEGG" id="cms:pCSL0048"/>
<name>B0RJA1_CLASE</name>
<gene>
    <name evidence="1" type="ordered locus">pCSL0048</name>
</gene>
<evidence type="ECO:0000313" key="2">
    <source>
        <dbReference type="Proteomes" id="UP000001318"/>
    </source>
</evidence>
<dbReference type="HOGENOM" id="CLU_1248819_0_0_11"/>
<dbReference type="GeneID" id="29472860"/>
<sequence>MTALPYRQARPADAYPLAWAHARALFQRKSSRVGWLMPLYWLTSQVTYAIWIADGDVYTAGRASSVVMTRRRARRWGRALGMAVTTLILFTVLVLAAALILPPFITTVFLSCLIGVLLLLLVALIVSAFPLAADPLYKPALRDLSAAGPVVVLHDLVRSPDDTPGTGTQLLAAMLRDPRFTSSTVIATAVTNDLADRYCAAGMRRAQPGSRVVIRDAVHSL</sequence>
<proteinExistence type="predicted"/>
<accession>B0RJA1</accession>
<protein>
    <submittedName>
        <fullName evidence="1">Membrane protein</fullName>
    </submittedName>
</protein>
<keyword evidence="2" id="KW-1185">Reference proteome</keyword>
<dbReference type="Proteomes" id="UP000001318">
    <property type="component" value="Plasmid pCSL1"/>
</dbReference>